<organism evidence="3 4">
    <name type="scientific">Flavobacterium kingsejongi</name>
    <dbReference type="NCBI Taxonomy" id="1678728"/>
    <lineage>
        <taxon>Bacteria</taxon>
        <taxon>Pseudomonadati</taxon>
        <taxon>Bacteroidota</taxon>
        <taxon>Flavobacteriia</taxon>
        <taxon>Flavobacteriales</taxon>
        <taxon>Flavobacteriaceae</taxon>
        <taxon>Flavobacterium</taxon>
    </lineage>
</organism>
<dbReference type="SUPFAM" id="SSF52172">
    <property type="entry name" value="CheY-like"/>
    <property type="match status" value="1"/>
</dbReference>
<gene>
    <name evidence="3" type="ORF">FK004_19040</name>
</gene>
<dbReference type="PROSITE" id="PS50110">
    <property type="entry name" value="RESPONSE_REGULATORY"/>
    <property type="match status" value="1"/>
</dbReference>
<evidence type="ECO:0000256" key="1">
    <source>
        <dbReference type="PROSITE-ProRule" id="PRU00169"/>
    </source>
</evidence>
<dbReference type="Gene3D" id="3.40.50.2300">
    <property type="match status" value="1"/>
</dbReference>
<keyword evidence="1" id="KW-0597">Phosphoprotein</keyword>
<dbReference type="GO" id="GO:0000160">
    <property type="term" value="P:phosphorelay signal transduction system"/>
    <property type="evidence" value="ECO:0007669"/>
    <property type="project" value="InterPro"/>
</dbReference>
<evidence type="ECO:0000313" key="4">
    <source>
        <dbReference type="Proteomes" id="UP000244677"/>
    </source>
</evidence>
<dbReference type="PANTHER" id="PTHR44520">
    <property type="entry name" value="RESPONSE REGULATOR RCP1-RELATED"/>
    <property type="match status" value="1"/>
</dbReference>
<sequence>MSLYIKELTEKNNIEVTSHFFENGLDALEGLKEHKGNPGKLPDLILLDINMPIMNGWQFLEEYRKIKKDLIKNTVIYLISSSNNIVDINRAKEYQEEVKDYFMKPVSMEDITRIFLN</sequence>
<dbReference type="PANTHER" id="PTHR44520:SF2">
    <property type="entry name" value="RESPONSE REGULATOR RCP1"/>
    <property type="match status" value="1"/>
</dbReference>
<accession>A0A2S1LTS6</accession>
<dbReference type="Proteomes" id="UP000244677">
    <property type="component" value="Chromosome"/>
</dbReference>
<dbReference type="Pfam" id="PF00072">
    <property type="entry name" value="Response_reg"/>
    <property type="match status" value="1"/>
</dbReference>
<keyword evidence="4" id="KW-1185">Reference proteome</keyword>
<feature type="modified residue" description="4-aspartylphosphate" evidence="1">
    <location>
        <position position="48"/>
    </location>
</feature>
<protein>
    <recommendedName>
        <fullName evidence="2">Response regulatory domain-containing protein</fullName>
    </recommendedName>
</protein>
<dbReference type="InterPro" id="IPR011006">
    <property type="entry name" value="CheY-like_superfamily"/>
</dbReference>
<evidence type="ECO:0000313" key="3">
    <source>
        <dbReference type="EMBL" id="AWG27163.1"/>
    </source>
</evidence>
<proteinExistence type="predicted"/>
<dbReference type="EMBL" id="CP020919">
    <property type="protein sequence ID" value="AWG27163.1"/>
    <property type="molecule type" value="Genomic_DNA"/>
</dbReference>
<evidence type="ECO:0000259" key="2">
    <source>
        <dbReference type="PROSITE" id="PS50110"/>
    </source>
</evidence>
<dbReference type="KEGG" id="fki:FK004_19040"/>
<name>A0A2S1LTS6_9FLAO</name>
<dbReference type="InterPro" id="IPR052893">
    <property type="entry name" value="TCS_response_regulator"/>
</dbReference>
<feature type="domain" description="Response regulatory" evidence="2">
    <location>
        <begin position="1"/>
        <end position="117"/>
    </location>
</feature>
<dbReference type="AlphaFoldDB" id="A0A2S1LTS6"/>
<dbReference type="InterPro" id="IPR001789">
    <property type="entry name" value="Sig_transdc_resp-reg_receiver"/>
</dbReference>
<dbReference type="SMART" id="SM00448">
    <property type="entry name" value="REC"/>
    <property type="match status" value="1"/>
</dbReference>
<reference evidence="3 4" key="1">
    <citation type="submission" date="2017-04" db="EMBL/GenBank/DDBJ databases">
        <title>Complete genome sequence of Flavobacterium kingsejong AJ004.</title>
        <authorList>
            <person name="Lee P.C."/>
        </authorList>
    </citation>
    <scope>NUCLEOTIDE SEQUENCE [LARGE SCALE GENOMIC DNA]</scope>
    <source>
        <strain evidence="3 4">AJ004</strain>
    </source>
</reference>
<dbReference type="RefSeq" id="WP_108738650.1">
    <property type="nucleotide sequence ID" value="NZ_CP020919.1"/>
</dbReference>